<sequence>MATASSTQVKILKFSRIKPSPDSPYSAP</sequence>
<protein>
    <submittedName>
        <fullName evidence="1">Uncharacterized protein</fullName>
    </submittedName>
</protein>
<dbReference type="Proteomes" id="UP000188268">
    <property type="component" value="Unassembled WGS sequence"/>
</dbReference>
<proteinExistence type="predicted"/>
<evidence type="ECO:0000313" key="1">
    <source>
        <dbReference type="EMBL" id="OMO59140.1"/>
    </source>
</evidence>
<name>A0A1R3GMA2_COCAP</name>
<gene>
    <name evidence="1" type="ORF">CCACVL1_25053</name>
</gene>
<evidence type="ECO:0000313" key="2">
    <source>
        <dbReference type="Proteomes" id="UP000188268"/>
    </source>
</evidence>
<keyword evidence="2" id="KW-1185">Reference proteome</keyword>
<reference evidence="1 2" key="1">
    <citation type="submission" date="2013-09" db="EMBL/GenBank/DDBJ databases">
        <title>Corchorus capsularis genome sequencing.</title>
        <authorList>
            <person name="Alam M."/>
            <person name="Haque M.S."/>
            <person name="Islam M.S."/>
            <person name="Emdad E.M."/>
            <person name="Islam M.M."/>
            <person name="Ahmed B."/>
            <person name="Halim A."/>
            <person name="Hossen Q.M.M."/>
            <person name="Hossain M.Z."/>
            <person name="Ahmed R."/>
            <person name="Khan M.M."/>
            <person name="Islam R."/>
            <person name="Rashid M.M."/>
            <person name="Khan S.A."/>
            <person name="Rahman M.S."/>
            <person name="Alam M."/>
        </authorList>
    </citation>
    <scope>NUCLEOTIDE SEQUENCE [LARGE SCALE GENOMIC DNA]</scope>
    <source>
        <strain evidence="2">cv. CVL-1</strain>
        <tissue evidence="1">Whole seedling</tissue>
    </source>
</reference>
<organism evidence="1 2">
    <name type="scientific">Corchorus capsularis</name>
    <name type="common">Jute</name>
    <dbReference type="NCBI Taxonomy" id="210143"/>
    <lineage>
        <taxon>Eukaryota</taxon>
        <taxon>Viridiplantae</taxon>
        <taxon>Streptophyta</taxon>
        <taxon>Embryophyta</taxon>
        <taxon>Tracheophyta</taxon>
        <taxon>Spermatophyta</taxon>
        <taxon>Magnoliopsida</taxon>
        <taxon>eudicotyledons</taxon>
        <taxon>Gunneridae</taxon>
        <taxon>Pentapetalae</taxon>
        <taxon>rosids</taxon>
        <taxon>malvids</taxon>
        <taxon>Malvales</taxon>
        <taxon>Malvaceae</taxon>
        <taxon>Grewioideae</taxon>
        <taxon>Apeibeae</taxon>
        <taxon>Corchorus</taxon>
    </lineage>
</organism>
<dbReference type="AlphaFoldDB" id="A0A1R3GMA2"/>
<comment type="caution">
    <text evidence="1">The sequence shown here is derived from an EMBL/GenBank/DDBJ whole genome shotgun (WGS) entry which is preliminary data.</text>
</comment>
<dbReference type="EMBL" id="AWWV01014031">
    <property type="protein sequence ID" value="OMO59140.1"/>
    <property type="molecule type" value="Genomic_DNA"/>
</dbReference>
<accession>A0A1R3GMA2</accession>
<dbReference type="Gramene" id="OMO59140">
    <property type="protein sequence ID" value="OMO59140"/>
    <property type="gene ID" value="CCACVL1_25053"/>
</dbReference>